<accession>C6LK34</accession>
<evidence type="ECO:0000313" key="3">
    <source>
        <dbReference type="Proteomes" id="UP000005561"/>
    </source>
</evidence>
<protein>
    <submittedName>
        <fullName evidence="2">Uncharacterized protein</fullName>
    </submittedName>
</protein>
<evidence type="ECO:0000313" key="2">
    <source>
        <dbReference type="EMBL" id="EET59112.1"/>
    </source>
</evidence>
<gene>
    <name evidence="2" type="ORF">BRYFOR_09021</name>
</gene>
<sequence length="55" mass="6586">MSVQEKPEPPAHAKRKLPALEKPNRLHAKRKLPARQNGNNICRQRRQHERSRIWK</sequence>
<evidence type="ECO:0000256" key="1">
    <source>
        <dbReference type="SAM" id="MobiDB-lite"/>
    </source>
</evidence>
<feature type="compositionally biased region" description="Basic and acidic residues" evidence="1">
    <location>
        <begin position="1"/>
        <end position="11"/>
    </location>
</feature>
<name>C6LK34_9FIRM</name>
<feature type="region of interest" description="Disordered" evidence="1">
    <location>
        <begin position="1"/>
        <end position="55"/>
    </location>
</feature>
<dbReference type="EMBL" id="ACCL02000022">
    <property type="protein sequence ID" value="EET59112.1"/>
    <property type="molecule type" value="Genomic_DNA"/>
</dbReference>
<reference evidence="2" key="1">
    <citation type="submission" date="2009-07" db="EMBL/GenBank/DDBJ databases">
        <authorList>
            <person name="Weinstock G."/>
            <person name="Sodergren E."/>
            <person name="Clifton S."/>
            <person name="Fulton L."/>
            <person name="Fulton B."/>
            <person name="Courtney L."/>
            <person name="Fronick C."/>
            <person name="Harrison M."/>
            <person name="Strong C."/>
            <person name="Farmer C."/>
            <person name="Delahaunty K."/>
            <person name="Markovic C."/>
            <person name="Hall O."/>
            <person name="Minx P."/>
            <person name="Tomlinson C."/>
            <person name="Mitreva M."/>
            <person name="Nelson J."/>
            <person name="Hou S."/>
            <person name="Wollam A."/>
            <person name="Pepin K.H."/>
            <person name="Johnson M."/>
            <person name="Bhonagiri V."/>
            <person name="Nash W.E."/>
            <person name="Warren W."/>
            <person name="Chinwalla A."/>
            <person name="Mardis E.R."/>
            <person name="Wilson R.K."/>
        </authorList>
    </citation>
    <scope>NUCLEOTIDE SEQUENCE [LARGE SCALE GENOMIC DNA]</scope>
    <source>
        <strain evidence="2">DSM 14469</strain>
    </source>
</reference>
<organism evidence="2 3">
    <name type="scientific">Marvinbryantia formatexigens DSM 14469</name>
    <dbReference type="NCBI Taxonomy" id="478749"/>
    <lineage>
        <taxon>Bacteria</taxon>
        <taxon>Bacillati</taxon>
        <taxon>Bacillota</taxon>
        <taxon>Clostridia</taxon>
        <taxon>Lachnospirales</taxon>
        <taxon>Lachnospiraceae</taxon>
        <taxon>Marvinbryantia</taxon>
    </lineage>
</organism>
<proteinExistence type="predicted"/>
<dbReference type="Proteomes" id="UP000005561">
    <property type="component" value="Unassembled WGS sequence"/>
</dbReference>
<dbReference type="AlphaFoldDB" id="C6LK34"/>
<keyword evidence="3" id="KW-1185">Reference proteome</keyword>
<comment type="caution">
    <text evidence="2">The sequence shown here is derived from an EMBL/GenBank/DDBJ whole genome shotgun (WGS) entry which is preliminary data.</text>
</comment>